<keyword evidence="4" id="KW-1185">Reference proteome</keyword>
<evidence type="ECO:0000256" key="1">
    <source>
        <dbReference type="SAM" id="Coils"/>
    </source>
</evidence>
<feature type="region of interest" description="Disordered" evidence="2">
    <location>
        <begin position="264"/>
        <end position="288"/>
    </location>
</feature>
<dbReference type="InterPro" id="IPR024836">
    <property type="entry name" value="JAKMIP"/>
</dbReference>
<reference evidence="3" key="1">
    <citation type="journal article" date="2023" name="IScience">
        <title>Live-bearing cockroach genome reveals convergent evolutionary mechanisms linked to viviparity in insects and beyond.</title>
        <authorList>
            <person name="Fouks B."/>
            <person name="Harrison M.C."/>
            <person name="Mikhailova A.A."/>
            <person name="Marchal E."/>
            <person name="English S."/>
            <person name="Carruthers M."/>
            <person name="Jennings E.C."/>
            <person name="Chiamaka E.L."/>
            <person name="Frigard R.A."/>
            <person name="Pippel M."/>
            <person name="Attardo G.M."/>
            <person name="Benoit J.B."/>
            <person name="Bornberg-Bauer E."/>
            <person name="Tobe S.S."/>
        </authorList>
    </citation>
    <scope>NUCLEOTIDE SEQUENCE</scope>
    <source>
        <strain evidence="3">Stay&amp;Tobe</strain>
    </source>
</reference>
<keyword evidence="1" id="KW-0175">Coiled coil</keyword>
<dbReference type="AlphaFoldDB" id="A0AAD7ZHM4"/>
<sequence length="701" mass="80898">MEESAISNSKNSTISTKRSTADLTAVPLLHAMLDQLRSELATVRVALDSERSAVRALKRDRAAEIKGVREEEARKRRDALSDLKSRLERDHEDALQRQKDAITKTLNAELLRSMKTKDMEVRHELSEVHAREESLKQQVREALRANRDSRSQQQANANIGEINKLQQEVSTLRAQNKHLEERYQMMVEADRQKAVDLRSQHEEHELELNSIKKNSKQEIHRLLEELKSKDRLISQLEKQLNVQTGQAEKQQLEYLENRKINTMDKKTASPKSKILRQTGENTESLSEEEEFPDTFYPYILKDSFELMCDQQPLQSRRKREAAERIILEHELATARTKIRELKRMLIEQRGGSVAMAERISSLQAEVHELREQNELLEFRILELEECHESASIKSHSPDTRTDTESDSGILSLPNSDDVGTDTDLGIYDISVENPLCKIPEHSPSKLLSRIIAKVLPFTDSNVNTSNDNGEDCNHSKKKLSNTDHLQESGIFEEDDFNTQSTQTDDILVLDEDANEFKSLLENGEVGDLSTEIKKLTQFRELVEERANYCESKKLIRVDEGKGDLPQGSCASHIKELQYYKERVQVLEDKVVLYESSDDTKVHLLAKRLQTELNLSAQVKELTDRVNRLSNLNRQLEEEKCEFEEAENDTRLKCQKLEMKIVALNEKRSDLQAQLQQERRNMNRLRTSLSRAREKGRRPRDS</sequence>
<name>A0AAD7ZHM4_DIPPU</name>
<organism evidence="3 4">
    <name type="scientific">Diploptera punctata</name>
    <name type="common">Pacific beetle cockroach</name>
    <dbReference type="NCBI Taxonomy" id="6984"/>
    <lineage>
        <taxon>Eukaryota</taxon>
        <taxon>Metazoa</taxon>
        <taxon>Ecdysozoa</taxon>
        <taxon>Arthropoda</taxon>
        <taxon>Hexapoda</taxon>
        <taxon>Insecta</taxon>
        <taxon>Pterygota</taxon>
        <taxon>Neoptera</taxon>
        <taxon>Polyneoptera</taxon>
        <taxon>Dictyoptera</taxon>
        <taxon>Blattodea</taxon>
        <taxon>Blaberoidea</taxon>
        <taxon>Blaberidae</taxon>
        <taxon>Diplopterinae</taxon>
        <taxon>Diploptera</taxon>
    </lineage>
</organism>
<feature type="region of interest" description="Disordered" evidence="2">
    <location>
        <begin position="389"/>
        <end position="415"/>
    </location>
</feature>
<dbReference type="PANTHER" id="PTHR18935">
    <property type="entry name" value="GOLGIN SUBFAMILY A MEMBER 4-LIKE ISOFORM X1"/>
    <property type="match status" value="1"/>
</dbReference>
<reference evidence="3" key="2">
    <citation type="submission" date="2023-05" db="EMBL/GenBank/DDBJ databases">
        <authorList>
            <person name="Fouks B."/>
        </authorList>
    </citation>
    <scope>NUCLEOTIDE SEQUENCE</scope>
    <source>
        <strain evidence="3">Stay&amp;Tobe</strain>
        <tissue evidence="3">Testes</tissue>
    </source>
</reference>
<dbReference type="EMBL" id="JASPKZ010008223">
    <property type="protein sequence ID" value="KAJ9580656.1"/>
    <property type="molecule type" value="Genomic_DNA"/>
</dbReference>
<protein>
    <recommendedName>
        <fullName evidence="5">Janus kinase and microtubule-interacting protein C-terminal domain-containing protein</fullName>
    </recommendedName>
</protein>
<comment type="caution">
    <text evidence="3">The sequence shown here is derived from an EMBL/GenBank/DDBJ whole genome shotgun (WGS) entry which is preliminary data.</text>
</comment>
<feature type="compositionally biased region" description="Basic and acidic residues" evidence="2">
    <location>
        <begin position="389"/>
        <end position="403"/>
    </location>
</feature>
<dbReference type="GO" id="GO:0019900">
    <property type="term" value="F:kinase binding"/>
    <property type="evidence" value="ECO:0007669"/>
    <property type="project" value="InterPro"/>
</dbReference>
<feature type="coiled-coil region" evidence="1">
    <location>
        <begin position="324"/>
        <end position="386"/>
    </location>
</feature>
<proteinExistence type="predicted"/>
<dbReference type="PANTHER" id="PTHR18935:SF8">
    <property type="entry name" value="GOLGIN SUBFAMILY A MEMBER 4-LIKE ISOFORM X1"/>
    <property type="match status" value="1"/>
</dbReference>
<dbReference type="GO" id="GO:0008017">
    <property type="term" value="F:microtubule binding"/>
    <property type="evidence" value="ECO:0007669"/>
    <property type="project" value="InterPro"/>
</dbReference>
<dbReference type="Proteomes" id="UP001233999">
    <property type="component" value="Unassembled WGS sequence"/>
</dbReference>
<evidence type="ECO:0000256" key="2">
    <source>
        <dbReference type="SAM" id="MobiDB-lite"/>
    </source>
</evidence>
<accession>A0AAD7ZHM4</accession>
<feature type="coiled-coil region" evidence="1">
    <location>
        <begin position="162"/>
        <end position="253"/>
    </location>
</feature>
<evidence type="ECO:0000313" key="4">
    <source>
        <dbReference type="Proteomes" id="UP001233999"/>
    </source>
</evidence>
<feature type="region of interest" description="Disordered" evidence="2">
    <location>
        <begin position="676"/>
        <end position="701"/>
    </location>
</feature>
<evidence type="ECO:0008006" key="5">
    <source>
        <dbReference type="Google" id="ProtNLM"/>
    </source>
</evidence>
<gene>
    <name evidence="3" type="ORF">L9F63_024167</name>
</gene>
<evidence type="ECO:0000313" key="3">
    <source>
        <dbReference type="EMBL" id="KAJ9580656.1"/>
    </source>
</evidence>
<feature type="coiled-coil region" evidence="1">
    <location>
        <begin position="70"/>
        <end position="97"/>
    </location>
</feature>